<feature type="domain" description="NmrA-like" evidence="1">
    <location>
        <begin position="2"/>
        <end position="246"/>
    </location>
</feature>
<dbReference type="Gene3D" id="3.40.50.720">
    <property type="entry name" value="NAD(P)-binding Rossmann-like Domain"/>
    <property type="match status" value="1"/>
</dbReference>
<dbReference type="RefSeq" id="WP_092469591.1">
    <property type="nucleotide sequence ID" value="NZ_FOOX01000003.1"/>
</dbReference>
<dbReference type="CDD" id="cd05271">
    <property type="entry name" value="NDUFA9_like_SDR_a"/>
    <property type="match status" value="1"/>
</dbReference>
<dbReference type="InterPro" id="IPR051207">
    <property type="entry name" value="ComplexI_NDUFA9_subunit"/>
</dbReference>
<keyword evidence="3" id="KW-1185">Reference proteome</keyword>
<dbReference type="GO" id="GO:0044877">
    <property type="term" value="F:protein-containing complex binding"/>
    <property type="evidence" value="ECO:0007669"/>
    <property type="project" value="TreeGrafter"/>
</dbReference>
<sequence>MILVTGGTGLVGRYLVRALVEKGHKVRCLVRSPKNGKELLPSGVELVRGDINDSAAVSAACKGADKIFHLVAVIREQGQSTFEHVNVEGTLNLVIAAGQAGVKHFIHMSAIGACDNPKYKYVYSKWRGEEAVRQSGLCWTIVRSSIIYGDGFNFFDRMMQSFKYVPGPVVPVPGKGATLFQPIAVEDIVRCLCLIGENGNMSGQLIELGGPEHLSYSQMLDRLMERLGEKRYKIYVPMFLMRLIVPLMGSILPDPPVTPVELKQMEVPNITDIDAVEKIFGFKPRALRNGLKYLPAGKKS</sequence>
<dbReference type="AlphaFoldDB" id="A0A1I2QD59"/>
<protein>
    <submittedName>
        <fullName evidence="2">NADH dehydrogenase</fullName>
    </submittedName>
</protein>
<evidence type="ECO:0000313" key="2">
    <source>
        <dbReference type="EMBL" id="SFG25309.1"/>
    </source>
</evidence>
<reference evidence="3" key="1">
    <citation type="submission" date="2016-10" db="EMBL/GenBank/DDBJ databases">
        <authorList>
            <person name="Varghese N."/>
            <person name="Submissions S."/>
        </authorList>
    </citation>
    <scope>NUCLEOTIDE SEQUENCE [LARGE SCALE GENOMIC DNA]</scope>
    <source>
        <strain evidence="3">DSM 17038</strain>
    </source>
</reference>
<accession>A0A1I2QD59</accession>
<dbReference type="STRING" id="341036.SAMN05660649_01152"/>
<organism evidence="2 3">
    <name type="scientific">Desulfotruncus arcticus DSM 17038</name>
    <dbReference type="NCBI Taxonomy" id="1121424"/>
    <lineage>
        <taxon>Bacteria</taxon>
        <taxon>Bacillati</taxon>
        <taxon>Bacillota</taxon>
        <taxon>Clostridia</taxon>
        <taxon>Eubacteriales</taxon>
        <taxon>Desulfallaceae</taxon>
        <taxon>Desulfotruncus</taxon>
    </lineage>
</organism>
<name>A0A1I2QD59_9FIRM</name>
<dbReference type="SUPFAM" id="SSF51735">
    <property type="entry name" value="NAD(P)-binding Rossmann-fold domains"/>
    <property type="match status" value="1"/>
</dbReference>
<proteinExistence type="predicted"/>
<dbReference type="InterPro" id="IPR036291">
    <property type="entry name" value="NAD(P)-bd_dom_sf"/>
</dbReference>
<dbReference type="EMBL" id="FOOX01000003">
    <property type="protein sequence ID" value="SFG25309.1"/>
    <property type="molecule type" value="Genomic_DNA"/>
</dbReference>
<dbReference type="InterPro" id="IPR008030">
    <property type="entry name" value="NmrA-like"/>
</dbReference>
<evidence type="ECO:0000313" key="3">
    <source>
        <dbReference type="Proteomes" id="UP000199337"/>
    </source>
</evidence>
<dbReference type="Pfam" id="PF05368">
    <property type="entry name" value="NmrA"/>
    <property type="match status" value="1"/>
</dbReference>
<evidence type="ECO:0000259" key="1">
    <source>
        <dbReference type="Pfam" id="PF05368"/>
    </source>
</evidence>
<dbReference type="Proteomes" id="UP000199337">
    <property type="component" value="Unassembled WGS sequence"/>
</dbReference>
<gene>
    <name evidence="2" type="ORF">SAMN05660649_01152</name>
</gene>
<dbReference type="OrthoDB" id="9809586at2"/>
<dbReference type="PANTHER" id="PTHR12126">
    <property type="entry name" value="NADH-UBIQUINONE OXIDOREDUCTASE 39 KDA SUBUNIT-RELATED"/>
    <property type="match status" value="1"/>
</dbReference>
<dbReference type="PANTHER" id="PTHR12126:SF11">
    <property type="entry name" value="NADH DEHYDROGENASE [UBIQUINONE] 1 ALPHA SUBCOMPLEX SUBUNIT 9, MITOCHONDRIAL"/>
    <property type="match status" value="1"/>
</dbReference>